<proteinExistence type="predicted"/>
<evidence type="ECO:0000256" key="1">
    <source>
        <dbReference type="SAM" id="MobiDB-lite"/>
    </source>
</evidence>
<feature type="compositionally biased region" description="Acidic residues" evidence="1">
    <location>
        <begin position="86"/>
        <end position="98"/>
    </location>
</feature>
<feature type="region of interest" description="Disordered" evidence="1">
    <location>
        <begin position="58"/>
        <end position="109"/>
    </location>
</feature>
<reference evidence="2 3" key="1">
    <citation type="submission" date="2013-09" db="EMBL/GenBank/DDBJ databases">
        <title>High correlation between genotypes and phenotypes of environmental bacteria Comamonas testosteroni strains.</title>
        <authorList>
            <person name="Liu L."/>
            <person name="Zhu W."/>
            <person name="Xia X."/>
            <person name="Xu B."/>
            <person name="Luo M."/>
            <person name="Wang G."/>
        </authorList>
    </citation>
    <scope>NUCLEOTIDE SEQUENCE [LARGE SCALE GENOMIC DNA]</scope>
    <source>
        <strain evidence="2 3">JL40</strain>
    </source>
</reference>
<evidence type="ECO:0000313" key="2">
    <source>
        <dbReference type="EMBL" id="KGH27754.1"/>
    </source>
</evidence>
<sequence>MSNMQSRHPETLTLSEFNRHMGYKGRFVYQLRNEGRLVMTEDGKLVRVAESIRRIAETRDPSRAGVAARHAAERGHELTGLPPTEPSDDGADADEGEDGGTGKSGFHFQDSKAKREHYAALREENAYRKEVGELMDADEAIGAFSDAAAKIASVLDAVPSTVGPMLAGLESDEVIRILGEQMDIARTELSTAINKLADEIESRRNGGAGE</sequence>
<organism evidence="2 3">
    <name type="scientific">Comamonas testosteroni</name>
    <name type="common">Pseudomonas testosteroni</name>
    <dbReference type="NCBI Taxonomy" id="285"/>
    <lineage>
        <taxon>Bacteria</taxon>
        <taxon>Pseudomonadati</taxon>
        <taxon>Pseudomonadota</taxon>
        <taxon>Betaproteobacteria</taxon>
        <taxon>Burkholderiales</taxon>
        <taxon>Comamonadaceae</taxon>
        <taxon>Comamonas</taxon>
    </lineage>
</organism>
<dbReference type="AlphaFoldDB" id="A0A096FCT1"/>
<protein>
    <recommendedName>
        <fullName evidence="4">Terminase small subunit</fullName>
    </recommendedName>
</protein>
<evidence type="ECO:0000313" key="3">
    <source>
        <dbReference type="Proteomes" id="UP000029553"/>
    </source>
</evidence>
<name>A0A096FCT1_COMTE</name>
<dbReference type="EMBL" id="AWOR01000057">
    <property type="protein sequence ID" value="KGH27754.1"/>
    <property type="molecule type" value="Genomic_DNA"/>
</dbReference>
<evidence type="ECO:0008006" key="4">
    <source>
        <dbReference type="Google" id="ProtNLM"/>
    </source>
</evidence>
<dbReference type="RefSeq" id="WP_052084905.1">
    <property type="nucleotide sequence ID" value="NZ_AWOR01000057.1"/>
</dbReference>
<comment type="caution">
    <text evidence="2">The sequence shown here is derived from an EMBL/GenBank/DDBJ whole genome shotgun (WGS) entry which is preliminary data.</text>
</comment>
<dbReference type="Proteomes" id="UP000029553">
    <property type="component" value="Unassembled WGS sequence"/>
</dbReference>
<gene>
    <name evidence="2" type="ORF">P353_17155</name>
</gene>
<accession>A0A096FCT1</accession>